<organism evidence="2 3">
    <name type="scientific">Branchiostoma floridae</name>
    <name type="common">Florida lancelet</name>
    <name type="synonym">Amphioxus</name>
    <dbReference type="NCBI Taxonomy" id="7739"/>
    <lineage>
        <taxon>Eukaryota</taxon>
        <taxon>Metazoa</taxon>
        <taxon>Chordata</taxon>
        <taxon>Cephalochordata</taxon>
        <taxon>Leptocardii</taxon>
        <taxon>Amphioxiformes</taxon>
        <taxon>Branchiostomatidae</taxon>
        <taxon>Branchiostoma</taxon>
    </lineage>
</organism>
<dbReference type="GeneID" id="118431575"/>
<dbReference type="RefSeq" id="XP_035698710.1">
    <property type="nucleotide sequence ID" value="XM_035842817.1"/>
</dbReference>
<dbReference type="KEGG" id="bfo:118431575"/>
<accession>A0A9J7MGD0</accession>
<sequence length="140" mass="15923">MGTMDTNGLLLMYCLILVFLITHANLCLGRNDKAGVNGEFSPFQAEKKAGNFLKSPCPSRQVKRVLYHECFVEHCSFDEANDHFLDWGWTMEYLYTMACRLWPCGAGCRCDRAHPGLSGSGPHWRVCTGTFETQRFFTLQ</sequence>
<evidence type="ECO:0000313" key="3">
    <source>
        <dbReference type="RefSeq" id="XP_035698710.1"/>
    </source>
</evidence>
<feature type="chain" id="PRO_5039912198" evidence="1">
    <location>
        <begin position="30"/>
        <end position="140"/>
    </location>
</feature>
<reference evidence="2" key="1">
    <citation type="journal article" date="2020" name="Nat. Ecol. Evol.">
        <title>Deeply conserved synteny resolves early events in vertebrate evolution.</title>
        <authorList>
            <person name="Simakov O."/>
            <person name="Marletaz F."/>
            <person name="Yue J.X."/>
            <person name="O'Connell B."/>
            <person name="Jenkins J."/>
            <person name="Brandt A."/>
            <person name="Calef R."/>
            <person name="Tung C.H."/>
            <person name="Huang T.K."/>
            <person name="Schmutz J."/>
            <person name="Satoh N."/>
            <person name="Yu J.K."/>
            <person name="Putnam N.H."/>
            <person name="Green R.E."/>
            <person name="Rokhsar D.S."/>
        </authorList>
    </citation>
    <scope>NUCLEOTIDE SEQUENCE [LARGE SCALE GENOMIC DNA]</scope>
    <source>
        <strain evidence="2">S238N-H82</strain>
    </source>
</reference>
<keyword evidence="1" id="KW-0732">Signal</keyword>
<name>A0A9J7MGD0_BRAFL</name>
<keyword evidence="2" id="KW-1185">Reference proteome</keyword>
<dbReference type="Proteomes" id="UP000001554">
    <property type="component" value="Chromosome 15"/>
</dbReference>
<gene>
    <name evidence="3" type="primary">LOC118431575</name>
</gene>
<proteinExistence type="predicted"/>
<evidence type="ECO:0000256" key="1">
    <source>
        <dbReference type="SAM" id="SignalP"/>
    </source>
</evidence>
<evidence type="ECO:0000313" key="2">
    <source>
        <dbReference type="Proteomes" id="UP000001554"/>
    </source>
</evidence>
<feature type="signal peptide" evidence="1">
    <location>
        <begin position="1"/>
        <end position="29"/>
    </location>
</feature>
<protein>
    <submittedName>
        <fullName evidence="3">Uncharacterized protein LOC118431575</fullName>
    </submittedName>
</protein>
<dbReference type="AlphaFoldDB" id="A0A9J7MGD0"/>
<reference evidence="3" key="2">
    <citation type="submission" date="2025-08" db="UniProtKB">
        <authorList>
            <consortium name="RefSeq"/>
        </authorList>
    </citation>
    <scope>IDENTIFICATION</scope>
    <source>
        <strain evidence="3">S238N-H82</strain>
        <tissue evidence="3">Testes</tissue>
    </source>
</reference>
<dbReference type="OrthoDB" id="5945778at2759"/>